<keyword evidence="2" id="KW-1185">Reference proteome</keyword>
<reference evidence="1 2" key="1">
    <citation type="journal article" date="2024" name="Plant Biotechnol. J.">
        <title>Genome and CRISPR/Cas9 system of a widespread forest tree (Populus alba) in the world.</title>
        <authorList>
            <person name="Liu Y.J."/>
            <person name="Jiang P.F."/>
            <person name="Han X.M."/>
            <person name="Li X.Y."/>
            <person name="Wang H.M."/>
            <person name="Wang Y.J."/>
            <person name="Wang X.X."/>
            <person name="Zeng Q.Y."/>
        </authorList>
    </citation>
    <scope>NUCLEOTIDE SEQUENCE [LARGE SCALE GENOMIC DNA]</scope>
    <source>
        <strain evidence="2">cv. PAL-ZL1</strain>
    </source>
</reference>
<evidence type="ECO:0000313" key="2">
    <source>
        <dbReference type="Proteomes" id="UP000309997"/>
    </source>
</evidence>
<gene>
    <name evidence="1" type="ORF">D5086_011236</name>
</gene>
<organism evidence="1 2">
    <name type="scientific">Populus alba</name>
    <name type="common">White poplar</name>
    <dbReference type="NCBI Taxonomy" id="43335"/>
    <lineage>
        <taxon>Eukaryota</taxon>
        <taxon>Viridiplantae</taxon>
        <taxon>Streptophyta</taxon>
        <taxon>Embryophyta</taxon>
        <taxon>Tracheophyta</taxon>
        <taxon>Spermatophyta</taxon>
        <taxon>Magnoliopsida</taxon>
        <taxon>eudicotyledons</taxon>
        <taxon>Gunneridae</taxon>
        <taxon>Pentapetalae</taxon>
        <taxon>rosids</taxon>
        <taxon>fabids</taxon>
        <taxon>Malpighiales</taxon>
        <taxon>Salicaceae</taxon>
        <taxon>Saliceae</taxon>
        <taxon>Populus</taxon>
    </lineage>
</organism>
<protein>
    <submittedName>
        <fullName evidence="1">Uncharacterized protein</fullName>
    </submittedName>
</protein>
<name>A0ACC4CCS6_POPAL</name>
<dbReference type="Proteomes" id="UP000309997">
    <property type="component" value="Unassembled WGS sequence"/>
</dbReference>
<proteinExistence type="predicted"/>
<evidence type="ECO:0000313" key="1">
    <source>
        <dbReference type="EMBL" id="KAL3592596.1"/>
    </source>
</evidence>
<accession>A0ACC4CCS6</accession>
<comment type="caution">
    <text evidence="1">The sequence shown here is derived from an EMBL/GenBank/DDBJ whole genome shotgun (WGS) entry which is preliminary data.</text>
</comment>
<sequence length="66" mass="7737">MEVAIEIDSQYEMMALTWRSKTVYVTERVVLTAEKVGVHRRLGWRQQYTIGFAFFKRAYRNSGGGF</sequence>
<dbReference type="EMBL" id="RCHU02000005">
    <property type="protein sequence ID" value="KAL3592596.1"/>
    <property type="molecule type" value="Genomic_DNA"/>
</dbReference>